<evidence type="ECO:0000256" key="2">
    <source>
        <dbReference type="ARBA" id="ARBA00017562"/>
    </source>
</evidence>
<evidence type="ECO:0000256" key="1">
    <source>
        <dbReference type="ARBA" id="ARBA00005194"/>
    </source>
</evidence>
<dbReference type="PRINTS" id="PR01071">
    <property type="entry name" value="ACOABIOTINCC"/>
</dbReference>
<keyword evidence="11" id="KW-1185">Reference proteome</keyword>
<dbReference type="KEGG" id="wdi:H9L19_01195"/>
<dbReference type="InterPro" id="IPR011053">
    <property type="entry name" value="Single_hybrid_motif"/>
</dbReference>
<dbReference type="InterPro" id="IPR001882">
    <property type="entry name" value="Biotin_BS"/>
</dbReference>
<dbReference type="InterPro" id="IPR050709">
    <property type="entry name" value="Biotin_Carboxyl_Carrier/Decarb"/>
</dbReference>
<gene>
    <name evidence="10" type="ORF">H9L19_01195</name>
</gene>
<accession>A0A7G9T620</accession>
<dbReference type="UniPathway" id="UPA00094"/>
<dbReference type="InterPro" id="IPR001249">
    <property type="entry name" value="AcCoA_biotinCC"/>
</dbReference>
<dbReference type="PROSITE" id="PS00188">
    <property type="entry name" value="BIOTIN"/>
    <property type="match status" value="1"/>
</dbReference>
<organism evidence="10 11">
    <name type="scientific">Weissella diestrammenae</name>
    <dbReference type="NCBI Taxonomy" id="1162633"/>
    <lineage>
        <taxon>Bacteria</taxon>
        <taxon>Bacillati</taxon>
        <taxon>Bacillota</taxon>
        <taxon>Bacilli</taxon>
        <taxon>Lactobacillales</taxon>
        <taxon>Lactobacillaceae</taxon>
        <taxon>Weissella</taxon>
    </lineage>
</organism>
<dbReference type="Proteomes" id="UP000515800">
    <property type="component" value="Chromosome"/>
</dbReference>
<dbReference type="PANTHER" id="PTHR45266">
    <property type="entry name" value="OXALOACETATE DECARBOXYLASE ALPHA CHAIN"/>
    <property type="match status" value="1"/>
</dbReference>
<reference evidence="10 11" key="1">
    <citation type="submission" date="2020-08" db="EMBL/GenBank/DDBJ databases">
        <title>Genome sequence of Weissella diestrammenae KACC 16890T.</title>
        <authorList>
            <person name="Hyun D.-W."/>
            <person name="Bae J.-W."/>
        </authorList>
    </citation>
    <scope>NUCLEOTIDE SEQUENCE [LARGE SCALE GENOMIC DNA]</scope>
    <source>
        <strain evidence="10 11">KACC 16890</strain>
    </source>
</reference>
<dbReference type="EMBL" id="CP060724">
    <property type="protein sequence ID" value="QNN75545.1"/>
    <property type="molecule type" value="Genomic_DNA"/>
</dbReference>
<evidence type="ECO:0000256" key="4">
    <source>
        <dbReference type="ARBA" id="ARBA00022832"/>
    </source>
</evidence>
<dbReference type="SUPFAM" id="SSF51230">
    <property type="entry name" value="Single hybrid motif"/>
    <property type="match status" value="1"/>
</dbReference>
<proteinExistence type="predicted"/>
<dbReference type="PANTHER" id="PTHR45266:SF3">
    <property type="entry name" value="OXALOACETATE DECARBOXYLASE ALPHA CHAIN"/>
    <property type="match status" value="1"/>
</dbReference>
<evidence type="ECO:0000313" key="11">
    <source>
        <dbReference type="Proteomes" id="UP000515800"/>
    </source>
</evidence>
<dbReference type="Pfam" id="PF00364">
    <property type="entry name" value="Biotin_lipoyl"/>
    <property type="match status" value="1"/>
</dbReference>
<keyword evidence="7 8" id="KW-0092">Biotin</keyword>
<dbReference type="PROSITE" id="PS50968">
    <property type="entry name" value="BIOTINYL_LIPOYL"/>
    <property type="match status" value="1"/>
</dbReference>
<dbReference type="InterPro" id="IPR000089">
    <property type="entry name" value="Biotin_lipoyl"/>
</dbReference>
<keyword evidence="6 8" id="KW-0275">Fatty acid biosynthesis</keyword>
<feature type="domain" description="Lipoyl-binding" evidence="9">
    <location>
        <begin position="72"/>
        <end position="148"/>
    </location>
</feature>
<evidence type="ECO:0000259" key="9">
    <source>
        <dbReference type="PROSITE" id="PS50968"/>
    </source>
</evidence>
<evidence type="ECO:0000256" key="5">
    <source>
        <dbReference type="ARBA" id="ARBA00023098"/>
    </source>
</evidence>
<evidence type="ECO:0000256" key="6">
    <source>
        <dbReference type="ARBA" id="ARBA00023160"/>
    </source>
</evidence>
<dbReference type="Gene3D" id="2.40.50.100">
    <property type="match status" value="1"/>
</dbReference>
<comment type="pathway">
    <text evidence="1 8">Lipid metabolism; fatty acid biosynthesis.</text>
</comment>
<dbReference type="RefSeq" id="WP_187529377.1">
    <property type="nucleotide sequence ID" value="NZ_CP060724.1"/>
</dbReference>
<dbReference type="GO" id="GO:0009317">
    <property type="term" value="C:acetyl-CoA carboxylase complex"/>
    <property type="evidence" value="ECO:0007669"/>
    <property type="project" value="InterPro"/>
</dbReference>
<sequence>MSLDFSEIRQLMAELEQSSLRELRIDDGDFHLHLSKNEQLAAMSTGLTSEPTVDPVSDEVKVNPMDKPAKPTSAIKAPLVGTVYLKAKPDAAAFKQVGDHVAVGEQVAIIEAMKLMTPVKSEVSGVITEILVEEEEVVDFDKPLFLVTEEG</sequence>
<evidence type="ECO:0000313" key="10">
    <source>
        <dbReference type="EMBL" id="QNN75545.1"/>
    </source>
</evidence>
<dbReference type="GO" id="GO:0006633">
    <property type="term" value="P:fatty acid biosynthetic process"/>
    <property type="evidence" value="ECO:0007669"/>
    <property type="project" value="UniProtKB-UniPathway"/>
</dbReference>
<dbReference type="AlphaFoldDB" id="A0A7G9T620"/>
<dbReference type="CDD" id="cd06850">
    <property type="entry name" value="biotinyl_domain"/>
    <property type="match status" value="1"/>
</dbReference>
<keyword evidence="5 8" id="KW-0443">Lipid metabolism</keyword>
<protein>
    <recommendedName>
        <fullName evidence="2 8">Biotin carboxyl carrier protein of acetyl-CoA carboxylase</fullName>
    </recommendedName>
</protein>
<dbReference type="GO" id="GO:0003989">
    <property type="term" value="F:acetyl-CoA carboxylase activity"/>
    <property type="evidence" value="ECO:0007669"/>
    <property type="project" value="InterPro"/>
</dbReference>
<evidence type="ECO:0000256" key="7">
    <source>
        <dbReference type="ARBA" id="ARBA00023267"/>
    </source>
</evidence>
<keyword evidence="4 8" id="KW-0276">Fatty acid metabolism</keyword>
<name>A0A7G9T620_9LACO</name>
<evidence type="ECO:0000256" key="3">
    <source>
        <dbReference type="ARBA" id="ARBA00022516"/>
    </source>
</evidence>
<evidence type="ECO:0000256" key="8">
    <source>
        <dbReference type="RuleBase" id="RU364072"/>
    </source>
</evidence>
<keyword evidence="3 8" id="KW-0444">Lipid biosynthesis</keyword>
<comment type="function">
    <text evidence="8">This protein is a component of the acetyl coenzyme A carboxylase complex; first, biotin carboxylase catalyzes the carboxylation of the carrier protein and then the transcarboxylase transfers the carboxyl group to form malonyl-CoA.</text>
</comment>